<dbReference type="Proteomes" id="UP000700248">
    <property type="component" value="Unassembled WGS sequence"/>
</dbReference>
<dbReference type="Gene3D" id="3.40.50.720">
    <property type="entry name" value="NAD(P)-binding Rossmann-like Domain"/>
    <property type="match status" value="1"/>
</dbReference>
<dbReference type="Pfam" id="PF02153">
    <property type="entry name" value="PDH_N"/>
    <property type="match status" value="1"/>
</dbReference>
<dbReference type="PANTHER" id="PTHR21363:SF0">
    <property type="entry name" value="PREPHENATE DEHYDROGENASE [NADP(+)]"/>
    <property type="match status" value="1"/>
</dbReference>
<dbReference type="SUPFAM" id="SSF51735">
    <property type="entry name" value="NAD(P)-binding Rossmann-fold domains"/>
    <property type="match status" value="1"/>
</dbReference>
<evidence type="ECO:0000313" key="3">
    <source>
        <dbReference type="EMBL" id="HJH23116.1"/>
    </source>
</evidence>
<dbReference type="InterPro" id="IPR036291">
    <property type="entry name" value="NAD(P)-bd_dom_sf"/>
</dbReference>
<dbReference type="InterPro" id="IPR050812">
    <property type="entry name" value="Preph/Arog_dehydrog"/>
</dbReference>
<dbReference type="GO" id="GO:0070403">
    <property type="term" value="F:NAD+ binding"/>
    <property type="evidence" value="ECO:0007669"/>
    <property type="project" value="InterPro"/>
</dbReference>
<proteinExistence type="predicted"/>
<dbReference type="PANTHER" id="PTHR21363">
    <property type="entry name" value="PREPHENATE DEHYDROGENASE"/>
    <property type="match status" value="1"/>
</dbReference>
<evidence type="ECO:0000259" key="2">
    <source>
        <dbReference type="PROSITE" id="PS51176"/>
    </source>
</evidence>
<dbReference type="InterPro" id="IPR003099">
    <property type="entry name" value="Prephen_DH"/>
</dbReference>
<comment type="caution">
    <text evidence="3">The sequence shown here is derived from an EMBL/GenBank/DDBJ whole genome shotgun (WGS) entry which is preliminary data.</text>
</comment>
<dbReference type="InterPro" id="IPR046826">
    <property type="entry name" value="PDH_N"/>
</dbReference>
<dbReference type="FunFam" id="3.40.50.720:FF:000208">
    <property type="entry name" value="Prephenate dehydrogenase"/>
    <property type="match status" value="1"/>
</dbReference>
<dbReference type="PROSITE" id="PS51176">
    <property type="entry name" value="PDH_ADH"/>
    <property type="match status" value="1"/>
</dbReference>
<reference evidence="3" key="1">
    <citation type="journal article" date="2021" name="PeerJ">
        <title>Extensive microbial diversity within the chicken gut microbiome revealed by metagenomics and culture.</title>
        <authorList>
            <person name="Gilroy R."/>
            <person name="Ravi A."/>
            <person name="Getino M."/>
            <person name="Pursley I."/>
            <person name="Horton D.L."/>
            <person name="Alikhan N.F."/>
            <person name="Baker D."/>
            <person name="Gharbi K."/>
            <person name="Hall N."/>
            <person name="Watson M."/>
            <person name="Adriaenssens E.M."/>
            <person name="Foster-Nyarko E."/>
            <person name="Jarju S."/>
            <person name="Secka A."/>
            <person name="Antonio M."/>
            <person name="Oren A."/>
            <person name="Chaudhuri R.R."/>
            <person name="La Ragione R."/>
            <person name="Hildebrand F."/>
            <person name="Pallen M.J."/>
        </authorList>
    </citation>
    <scope>NUCLEOTIDE SEQUENCE</scope>
    <source>
        <strain evidence="3">CHK175-13533</strain>
    </source>
</reference>
<sequence>MATPTAFTIPVLAVVGPGLIGGSLAAALKQAGCVGRVLGVSRQVSTTHHALQLGLIDEVVDITTAAQRADIIVLATPVGATRSLLQQIKPHLQPHTLITDAGSTKADVLRAATEVLGGQIGQFIPGHPIAGAEKAGPEAALADLYRNRIVILTPHKETAPSAKAKIIQLWEQCGARVMLMSAEEHDRVLASISHVPHFLSSVFMWQVASAADADVRLHVAGSGFRDFTRIAAGSAEVWRDIFLSNRAAVLSELKQVRAAFEQAETALLESDGTALYEFLEKAALARRLWGSRSGLE</sequence>
<dbReference type="GO" id="GO:0008977">
    <property type="term" value="F:prephenate dehydrogenase (NAD+) activity"/>
    <property type="evidence" value="ECO:0007669"/>
    <property type="project" value="InterPro"/>
</dbReference>
<organism evidence="3 4">
    <name type="scientific">Paenalcaligenes hominis</name>
    <dbReference type="NCBI Taxonomy" id="643674"/>
    <lineage>
        <taxon>Bacteria</taxon>
        <taxon>Pseudomonadati</taxon>
        <taxon>Pseudomonadota</taxon>
        <taxon>Betaproteobacteria</taxon>
        <taxon>Burkholderiales</taxon>
        <taxon>Alcaligenaceae</taxon>
        <taxon>Paenalcaligenes</taxon>
    </lineage>
</organism>
<evidence type="ECO:0000313" key="4">
    <source>
        <dbReference type="Proteomes" id="UP000700248"/>
    </source>
</evidence>
<dbReference type="SUPFAM" id="SSF48179">
    <property type="entry name" value="6-phosphogluconate dehydrogenase C-terminal domain-like"/>
    <property type="match status" value="1"/>
</dbReference>
<dbReference type="EMBL" id="DYTQ01000015">
    <property type="protein sequence ID" value="HJH23116.1"/>
    <property type="molecule type" value="Genomic_DNA"/>
</dbReference>
<gene>
    <name evidence="3" type="ORF">K8U84_01025</name>
</gene>
<accession>A0A9D2VEG8</accession>
<dbReference type="Gene3D" id="1.10.3660.10">
    <property type="entry name" value="6-phosphogluconate dehydrogenase C-terminal like domain"/>
    <property type="match status" value="1"/>
</dbReference>
<keyword evidence="1" id="KW-0560">Oxidoreductase</keyword>
<protein>
    <submittedName>
        <fullName evidence="3">Prephenate dehydrogenase/arogenate dehydrogenase family protein</fullName>
    </submittedName>
</protein>
<dbReference type="InterPro" id="IPR046825">
    <property type="entry name" value="PDH_C"/>
</dbReference>
<dbReference type="GO" id="GO:0004665">
    <property type="term" value="F:prephenate dehydrogenase (NADP+) activity"/>
    <property type="evidence" value="ECO:0007669"/>
    <property type="project" value="InterPro"/>
</dbReference>
<dbReference type="InterPro" id="IPR008927">
    <property type="entry name" value="6-PGluconate_DH-like_C_sf"/>
</dbReference>
<evidence type="ECO:0000256" key="1">
    <source>
        <dbReference type="ARBA" id="ARBA00023002"/>
    </source>
</evidence>
<name>A0A9D2VEG8_9BURK</name>
<dbReference type="AlphaFoldDB" id="A0A9D2VEG8"/>
<reference evidence="3" key="2">
    <citation type="submission" date="2021-09" db="EMBL/GenBank/DDBJ databases">
        <authorList>
            <person name="Gilroy R."/>
        </authorList>
    </citation>
    <scope>NUCLEOTIDE SEQUENCE</scope>
    <source>
        <strain evidence="3">CHK175-13533</strain>
    </source>
</reference>
<dbReference type="GO" id="GO:0006571">
    <property type="term" value="P:tyrosine biosynthetic process"/>
    <property type="evidence" value="ECO:0007669"/>
    <property type="project" value="InterPro"/>
</dbReference>
<dbReference type="RefSeq" id="WP_276829896.1">
    <property type="nucleotide sequence ID" value="NZ_DYTQ01000015.1"/>
</dbReference>
<feature type="domain" description="Prephenate/arogenate dehydrogenase" evidence="2">
    <location>
        <begin position="10"/>
        <end position="296"/>
    </location>
</feature>
<dbReference type="Pfam" id="PF20463">
    <property type="entry name" value="PDH_C"/>
    <property type="match status" value="1"/>
</dbReference>